<dbReference type="Proteomes" id="UP000624404">
    <property type="component" value="Unassembled WGS sequence"/>
</dbReference>
<dbReference type="PANTHER" id="PTHR43008:SF7">
    <property type="entry name" value="SHORT CHAIN DEHYDROGENASE_REDUCTASE (AFU_ORTHOLOGUE AFUA_2G00830)"/>
    <property type="match status" value="1"/>
</dbReference>
<evidence type="ECO:0000313" key="5">
    <source>
        <dbReference type="EMBL" id="CAD6449214.1"/>
    </source>
</evidence>
<dbReference type="SUPFAM" id="SSF51735">
    <property type="entry name" value="NAD(P)-binding Rossmann-fold domains"/>
    <property type="match status" value="1"/>
</dbReference>
<keyword evidence="6" id="KW-1185">Reference proteome</keyword>
<sequence>MKRSLSLPSLIKNSRFSSSTTFSRSSSLLQTRIEVQKINHSLNIVNSGLLQIQSQSQLQSRLTNKSFTASYTQSQIRSYTNTTPKNPSKMSTSQPQAPPSFKKGNTALITGGASGIGLSLAETCLKYGMNVIVVDNNGDELGKAQMYLSGLITGEGEGEQQVVGLNVDVGNLEEWDAVKETVEGEFDGKLHLLALNAGMSQRGTIGTPTSPAYFQKILSVNLFGVLNGLNTLLPFITSHSSPSSIIITGSKQGITNPPGNPAYNMSKSAVKTLAEHLSWDLREKKEKFVHLLIPGWAYTGLAGSGSAFVVKENGGETEVQRAGLENKPKGAWSGDQVVEYLLGKMNEDVFYVVCPDGEVTEEMDRKRIAWGAGDLVHGRQPLSRWREEYKGEFEEFMKRDL</sequence>
<keyword evidence="3" id="KW-0560">Oxidoreductase</keyword>
<evidence type="ECO:0000313" key="6">
    <source>
        <dbReference type="Proteomes" id="UP000624404"/>
    </source>
</evidence>
<dbReference type="OrthoDB" id="5307821at2759"/>
<evidence type="ECO:0000256" key="2">
    <source>
        <dbReference type="ARBA" id="ARBA00022857"/>
    </source>
</evidence>
<accession>A0A8H2W4D8</accession>
<dbReference type="PRINTS" id="PR00081">
    <property type="entry name" value="GDHRDH"/>
</dbReference>
<dbReference type="AlphaFoldDB" id="A0A8H2W4D8"/>
<dbReference type="InterPro" id="IPR002347">
    <property type="entry name" value="SDR_fam"/>
</dbReference>
<dbReference type="InterPro" id="IPR020904">
    <property type="entry name" value="Sc_DH/Rdtase_CS"/>
</dbReference>
<evidence type="ECO:0000256" key="3">
    <source>
        <dbReference type="ARBA" id="ARBA00023002"/>
    </source>
</evidence>
<dbReference type="Gene3D" id="3.40.50.720">
    <property type="entry name" value="NAD(P)-binding Rossmann-like Domain"/>
    <property type="match status" value="1"/>
</dbReference>
<evidence type="ECO:0000256" key="1">
    <source>
        <dbReference type="ARBA" id="ARBA00006484"/>
    </source>
</evidence>
<organism evidence="5 6">
    <name type="scientific">Sclerotinia trifoliorum</name>
    <dbReference type="NCBI Taxonomy" id="28548"/>
    <lineage>
        <taxon>Eukaryota</taxon>
        <taxon>Fungi</taxon>
        <taxon>Dikarya</taxon>
        <taxon>Ascomycota</taxon>
        <taxon>Pezizomycotina</taxon>
        <taxon>Leotiomycetes</taxon>
        <taxon>Helotiales</taxon>
        <taxon>Sclerotiniaceae</taxon>
        <taxon>Sclerotinia</taxon>
    </lineage>
</organism>
<proteinExistence type="inferred from homology"/>
<dbReference type="GO" id="GO:0050664">
    <property type="term" value="F:oxidoreductase activity, acting on NAD(P)H, oxygen as acceptor"/>
    <property type="evidence" value="ECO:0007669"/>
    <property type="project" value="TreeGrafter"/>
</dbReference>
<feature type="region of interest" description="Disordered" evidence="4">
    <location>
        <begin position="73"/>
        <end position="104"/>
    </location>
</feature>
<dbReference type="GO" id="GO:0016616">
    <property type="term" value="F:oxidoreductase activity, acting on the CH-OH group of donors, NAD or NADP as acceptor"/>
    <property type="evidence" value="ECO:0007669"/>
    <property type="project" value="UniProtKB-ARBA"/>
</dbReference>
<dbReference type="EMBL" id="CAJHIA010000033">
    <property type="protein sequence ID" value="CAD6449214.1"/>
    <property type="molecule type" value="Genomic_DNA"/>
</dbReference>
<dbReference type="PROSITE" id="PS00061">
    <property type="entry name" value="ADH_SHORT"/>
    <property type="match status" value="1"/>
</dbReference>
<comment type="caution">
    <text evidence="5">The sequence shown here is derived from an EMBL/GenBank/DDBJ whole genome shotgun (WGS) entry which is preliminary data.</text>
</comment>
<keyword evidence="2" id="KW-0521">NADP</keyword>
<protein>
    <submittedName>
        <fullName evidence="5">875a98d0-90f7-4023-b8a3-74a2878ec775-CDS</fullName>
    </submittedName>
</protein>
<dbReference type="InterPro" id="IPR036291">
    <property type="entry name" value="NAD(P)-bd_dom_sf"/>
</dbReference>
<gene>
    <name evidence="5" type="ORF">SCLTRI_LOCUS9007</name>
</gene>
<evidence type="ECO:0000256" key="4">
    <source>
        <dbReference type="SAM" id="MobiDB-lite"/>
    </source>
</evidence>
<comment type="similarity">
    <text evidence="1">Belongs to the short-chain dehydrogenases/reductases (SDR) family.</text>
</comment>
<dbReference type="Pfam" id="PF00106">
    <property type="entry name" value="adh_short"/>
    <property type="match status" value="1"/>
</dbReference>
<dbReference type="CDD" id="cd05233">
    <property type="entry name" value="SDR_c"/>
    <property type="match status" value="1"/>
</dbReference>
<feature type="compositionally biased region" description="Polar residues" evidence="4">
    <location>
        <begin position="73"/>
        <end position="95"/>
    </location>
</feature>
<dbReference type="PANTHER" id="PTHR43008">
    <property type="entry name" value="BENZIL REDUCTASE"/>
    <property type="match status" value="1"/>
</dbReference>
<reference evidence="5" key="1">
    <citation type="submission" date="2020-10" db="EMBL/GenBank/DDBJ databases">
        <authorList>
            <person name="Kusch S."/>
        </authorList>
    </citation>
    <scope>NUCLEOTIDE SEQUENCE</scope>
    <source>
        <strain evidence="5">SwB9</strain>
    </source>
</reference>
<name>A0A8H2W4D8_9HELO</name>